<dbReference type="HOGENOM" id="CLU_1907383_0_0_1"/>
<dbReference type="EMBL" id="KB644409">
    <property type="protein sequence ID" value="EPS27032.1"/>
    <property type="molecule type" value="Genomic_DNA"/>
</dbReference>
<sequence length="133" mass="14598">MSSSCPPSQIDYLQLCLSSLFTPHSLPRSVPQKSVDICDGGGFSSDYDTPSSRPTGFASFRRLYGRNICVVRVLLTDRFWTGLGGGRGTEGRLIPGLLRLVPKNVFVTALFLTGREADTSDCKRCHTTPELLR</sequence>
<proteinExistence type="predicted"/>
<keyword evidence="2" id="KW-1185">Reference proteome</keyword>
<organism evidence="1 2">
    <name type="scientific">Penicillium oxalicum (strain 114-2 / CGMCC 5302)</name>
    <name type="common">Penicillium decumbens</name>
    <dbReference type="NCBI Taxonomy" id="933388"/>
    <lineage>
        <taxon>Eukaryota</taxon>
        <taxon>Fungi</taxon>
        <taxon>Dikarya</taxon>
        <taxon>Ascomycota</taxon>
        <taxon>Pezizomycotina</taxon>
        <taxon>Eurotiomycetes</taxon>
        <taxon>Eurotiomycetidae</taxon>
        <taxon>Eurotiales</taxon>
        <taxon>Aspergillaceae</taxon>
        <taxon>Penicillium</taxon>
    </lineage>
</organism>
<dbReference type="Proteomes" id="UP000019376">
    <property type="component" value="Unassembled WGS sequence"/>
</dbReference>
<evidence type="ECO:0000313" key="2">
    <source>
        <dbReference type="Proteomes" id="UP000019376"/>
    </source>
</evidence>
<gene>
    <name evidence="1" type="ORF">PDE_01973</name>
</gene>
<reference evidence="1 2" key="1">
    <citation type="journal article" date="2013" name="PLoS ONE">
        <title>Genomic and secretomic analyses reveal unique features of the lignocellulolytic enzyme system of Penicillium decumbens.</title>
        <authorList>
            <person name="Liu G."/>
            <person name="Zhang L."/>
            <person name="Wei X."/>
            <person name="Zou G."/>
            <person name="Qin Y."/>
            <person name="Ma L."/>
            <person name="Li J."/>
            <person name="Zheng H."/>
            <person name="Wang S."/>
            <person name="Wang C."/>
            <person name="Xun L."/>
            <person name="Zhao G.-P."/>
            <person name="Zhou Z."/>
            <person name="Qu Y."/>
        </authorList>
    </citation>
    <scope>NUCLEOTIDE SEQUENCE [LARGE SCALE GENOMIC DNA]</scope>
    <source>
        <strain evidence="2">114-2 / CGMCC 5302</strain>
    </source>
</reference>
<dbReference type="AlphaFoldDB" id="S8AYH8"/>
<accession>S8AYH8</accession>
<evidence type="ECO:0000313" key="1">
    <source>
        <dbReference type="EMBL" id="EPS27032.1"/>
    </source>
</evidence>
<protein>
    <submittedName>
        <fullName evidence="1">Uncharacterized protein</fullName>
    </submittedName>
</protein>
<name>S8AYH8_PENO1</name>